<keyword evidence="2 7" id="KW-0436">Ligase</keyword>
<dbReference type="GO" id="GO:0004071">
    <property type="term" value="F:aspartate-ammonia ligase activity"/>
    <property type="evidence" value="ECO:0007669"/>
    <property type="project" value="UniProtKB-UniRule"/>
</dbReference>
<evidence type="ECO:0000259" key="9">
    <source>
        <dbReference type="PROSITE" id="PS50862"/>
    </source>
</evidence>
<dbReference type="PROSITE" id="PS50862">
    <property type="entry name" value="AA_TRNA_LIGASE_II"/>
    <property type="match status" value="1"/>
</dbReference>
<feature type="domain" description="Aminoacyl-transfer RNA synthetases class-II family profile" evidence="9">
    <location>
        <begin position="102"/>
        <end position="329"/>
    </location>
</feature>
<evidence type="ECO:0000256" key="2">
    <source>
        <dbReference type="ARBA" id="ARBA00022598"/>
    </source>
</evidence>
<dbReference type="Proteomes" id="UP001193389">
    <property type="component" value="Chromosome"/>
</dbReference>
<dbReference type="InterPro" id="IPR045864">
    <property type="entry name" value="aa-tRNA-synth_II/BPL/LPL"/>
</dbReference>
<dbReference type="NCBIfam" id="TIGR00669">
    <property type="entry name" value="asnA"/>
    <property type="match status" value="1"/>
</dbReference>
<dbReference type="Gene3D" id="3.30.930.10">
    <property type="entry name" value="Bira Bifunctional Protein, Domain 2"/>
    <property type="match status" value="1"/>
</dbReference>
<comment type="pathway">
    <text evidence="7">Amino-acid biosynthesis; L-asparagine biosynthesis; L-asparagine from L-aspartate (ammonia route): step 1/1.</text>
</comment>
<evidence type="ECO:0000256" key="7">
    <source>
        <dbReference type="HAMAP-Rule" id="MF_00555"/>
    </source>
</evidence>
<evidence type="ECO:0000256" key="4">
    <source>
        <dbReference type="ARBA" id="ARBA00022741"/>
    </source>
</evidence>
<dbReference type="RefSeq" id="WP_318347877.1">
    <property type="nucleotide sequence ID" value="NZ_AP018694.1"/>
</dbReference>
<organism evidence="10 11">
    <name type="scientific">Aquipluma nitroreducens</name>
    <dbReference type="NCBI Taxonomy" id="2010828"/>
    <lineage>
        <taxon>Bacteria</taxon>
        <taxon>Pseudomonadati</taxon>
        <taxon>Bacteroidota</taxon>
        <taxon>Bacteroidia</taxon>
        <taxon>Marinilabiliales</taxon>
        <taxon>Prolixibacteraceae</taxon>
        <taxon>Aquipluma</taxon>
    </lineage>
</organism>
<dbReference type="GO" id="GO:0005829">
    <property type="term" value="C:cytosol"/>
    <property type="evidence" value="ECO:0007669"/>
    <property type="project" value="TreeGrafter"/>
</dbReference>
<dbReference type="InterPro" id="IPR004618">
    <property type="entry name" value="AsnA"/>
</dbReference>
<keyword evidence="6 7" id="KW-0061">Asparagine biosynthesis</keyword>
<accession>A0A5K7SDH0</accession>
<dbReference type="EMBL" id="AP018694">
    <property type="protein sequence ID" value="BBE19652.1"/>
    <property type="molecule type" value="Genomic_DNA"/>
</dbReference>
<dbReference type="PIRSF" id="PIRSF001555">
    <property type="entry name" value="Asp_ammon_ligase"/>
    <property type="match status" value="1"/>
</dbReference>
<keyword evidence="3 7" id="KW-0028">Amino-acid biosynthesis</keyword>
<name>A0A5K7SDH0_9BACT</name>
<dbReference type="EC" id="6.3.1.1" evidence="7 8"/>
<dbReference type="InterPro" id="IPR006195">
    <property type="entry name" value="aa-tRNA-synth_II"/>
</dbReference>
<comment type="similarity">
    <text evidence="7">Belongs to the class-II aminoacyl-tRNA synthetase family. AsnA subfamily.</text>
</comment>
<evidence type="ECO:0000256" key="6">
    <source>
        <dbReference type="ARBA" id="ARBA00022888"/>
    </source>
</evidence>
<dbReference type="GO" id="GO:0070981">
    <property type="term" value="P:L-asparagine biosynthetic process"/>
    <property type="evidence" value="ECO:0007669"/>
    <property type="project" value="UniProtKB-UniRule"/>
</dbReference>
<comment type="subcellular location">
    <subcellularLocation>
        <location evidence="7">Cytoplasm</location>
    </subcellularLocation>
</comment>
<proteinExistence type="inferred from homology"/>
<evidence type="ECO:0000313" key="10">
    <source>
        <dbReference type="EMBL" id="BBE19652.1"/>
    </source>
</evidence>
<reference evidence="10" key="1">
    <citation type="journal article" date="2020" name="Int. J. Syst. Evol. Microbiol.">
        <title>Aquipluma nitroreducens gen. nov. sp. nov., a novel facultatively anaerobic bacterium isolated from a freshwater lake.</title>
        <authorList>
            <person name="Watanabe M."/>
            <person name="Kojima H."/>
            <person name="Fukui M."/>
        </authorList>
    </citation>
    <scope>NUCLEOTIDE SEQUENCE</scope>
    <source>
        <strain evidence="10">MeG22</strain>
    </source>
</reference>
<comment type="catalytic activity">
    <reaction evidence="7">
        <text>L-aspartate + NH4(+) + ATP = L-asparagine + AMP + diphosphate + H(+)</text>
        <dbReference type="Rhea" id="RHEA:11372"/>
        <dbReference type="ChEBI" id="CHEBI:15378"/>
        <dbReference type="ChEBI" id="CHEBI:28938"/>
        <dbReference type="ChEBI" id="CHEBI:29991"/>
        <dbReference type="ChEBI" id="CHEBI:30616"/>
        <dbReference type="ChEBI" id="CHEBI:33019"/>
        <dbReference type="ChEBI" id="CHEBI:58048"/>
        <dbReference type="ChEBI" id="CHEBI:456215"/>
        <dbReference type="EC" id="6.3.1.1"/>
    </reaction>
</comment>
<dbReference type="SUPFAM" id="SSF55681">
    <property type="entry name" value="Class II aaRS and biotin synthetases"/>
    <property type="match status" value="1"/>
</dbReference>
<keyword evidence="4 7" id="KW-0547">Nucleotide-binding</keyword>
<evidence type="ECO:0000256" key="5">
    <source>
        <dbReference type="ARBA" id="ARBA00022840"/>
    </source>
</evidence>
<protein>
    <recommendedName>
        <fullName evidence="7 8">Aspartate--ammonia ligase</fullName>
        <ecNumber evidence="7 8">6.3.1.1</ecNumber>
    </recommendedName>
    <alternativeName>
        <fullName evidence="7">Asparagine synthetase A</fullName>
    </alternativeName>
</protein>
<gene>
    <name evidence="7" type="primary">asnA</name>
    <name evidence="10" type="ORF">AQPE_3839</name>
</gene>
<keyword evidence="11" id="KW-1185">Reference proteome</keyword>
<dbReference type="Pfam" id="PF03590">
    <property type="entry name" value="AsnA"/>
    <property type="match status" value="1"/>
</dbReference>
<dbReference type="UniPathway" id="UPA00134">
    <property type="reaction ID" value="UER00194"/>
</dbReference>
<keyword evidence="5 7" id="KW-0067">ATP-binding</keyword>
<dbReference type="GO" id="GO:0005524">
    <property type="term" value="F:ATP binding"/>
    <property type="evidence" value="ECO:0007669"/>
    <property type="project" value="UniProtKB-UniRule"/>
</dbReference>
<dbReference type="PANTHER" id="PTHR30073:SF5">
    <property type="entry name" value="ASPARTATE--AMMONIA LIGASE"/>
    <property type="match status" value="1"/>
</dbReference>
<dbReference type="AlphaFoldDB" id="A0A5K7SDH0"/>
<dbReference type="HAMAP" id="MF_00555">
    <property type="entry name" value="AsnA"/>
    <property type="match status" value="1"/>
</dbReference>
<evidence type="ECO:0000313" key="11">
    <source>
        <dbReference type="Proteomes" id="UP001193389"/>
    </source>
</evidence>
<sequence>MKLFIPQNYQPLLDVNQTEKAIKLVKDSFQQDLASELRLRRVTAPLFVMKGTGINDDLNGIERPVTFPVKELGDNPAEVVHSLAKWKRMTLADLNIGKGYGLYTDMNAIRPDEELSNIHSLYVDQWDWERVISEDERNLDFLKKIVRKIYSTFLRTEFIVSENFPQIQPILPEEITFIHSEELEEQYPDLTPKEREHEAAKMYGAVFIIGIGGLLPGGEKHDGRAPDYDDWTTPTVGNRKGINGDILVWNPVMETSLELSSMGIRVDKDALLKQLEITGTEERKNLYWHARLLNGELPLSIGGGIGQSRLCMYFLRKAHIGEIQSSIWPDEMKVICKENNIALI</sequence>
<keyword evidence="1 7" id="KW-0963">Cytoplasm</keyword>
<dbReference type="KEGG" id="anf:AQPE_3839"/>
<evidence type="ECO:0000256" key="8">
    <source>
        <dbReference type="NCBIfam" id="TIGR00669"/>
    </source>
</evidence>
<evidence type="ECO:0000256" key="3">
    <source>
        <dbReference type="ARBA" id="ARBA00022605"/>
    </source>
</evidence>
<dbReference type="PANTHER" id="PTHR30073">
    <property type="entry name" value="ASPARTATE--AMMONIA LIGASE"/>
    <property type="match status" value="1"/>
</dbReference>
<evidence type="ECO:0000256" key="1">
    <source>
        <dbReference type="ARBA" id="ARBA00022490"/>
    </source>
</evidence>